<reference evidence="2" key="1">
    <citation type="submission" date="2021-06" db="EMBL/GenBank/DDBJ databases">
        <authorList>
            <person name="Hodson N. C."/>
            <person name="Mongue J. A."/>
            <person name="Jaron S. K."/>
        </authorList>
    </citation>
    <scope>NUCLEOTIDE SEQUENCE</scope>
</reference>
<evidence type="ECO:0000256" key="1">
    <source>
        <dbReference type="SAM" id="MobiDB-lite"/>
    </source>
</evidence>
<dbReference type="EMBL" id="CAJVCH010236845">
    <property type="protein sequence ID" value="CAG7732757.1"/>
    <property type="molecule type" value="Genomic_DNA"/>
</dbReference>
<feature type="compositionally biased region" description="Basic and acidic residues" evidence="1">
    <location>
        <begin position="8"/>
        <end position="25"/>
    </location>
</feature>
<gene>
    <name evidence="2" type="ORF">AFUS01_LOCUS21247</name>
</gene>
<sequence>MLYMPHFSEQDEAKQADGLKEAAKT</sequence>
<organism evidence="2 3">
    <name type="scientific">Allacma fusca</name>
    <dbReference type="NCBI Taxonomy" id="39272"/>
    <lineage>
        <taxon>Eukaryota</taxon>
        <taxon>Metazoa</taxon>
        <taxon>Ecdysozoa</taxon>
        <taxon>Arthropoda</taxon>
        <taxon>Hexapoda</taxon>
        <taxon>Collembola</taxon>
        <taxon>Symphypleona</taxon>
        <taxon>Sminthuridae</taxon>
        <taxon>Allacma</taxon>
    </lineage>
</organism>
<name>A0A8J2KAW1_9HEXA</name>
<protein>
    <submittedName>
        <fullName evidence="2">Uncharacterized protein</fullName>
    </submittedName>
</protein>
<proteinExistence type="predicted"/>
<evidence type="ECO:0000313" key="2">
    <source>
        <dbReference type="EMBL" id="CAG7732757.1"/>
    </source>
</evidence>
<feature type="region of interest" description="Disordered" evidence="1">
    <location>
        <begin position="1"/>
        <end position="25"/>
    </location>
</feature>
<comment type="caution">
    <text evidence="2">The sequence shown here is derived from an EMBL/GenBank/DDBJ whole genome shotgun (WGS) entry which is preliminary data.</text>
</comment>
<accession>A0A8J2KAW1</accession>
<dbReference type="AlphaFoldDB" id="A0A8J2KAW1"/>
<keyword evidence="3" id="KW-1185">Reference proteome</keyword>
<feature type="non-terminal residue" evidence="2">
    <location>
        <position position="1"/>
    </location>
</feature>
<dbReference type="Proteomes" id="UP000708208">
    <property type="component" value="Unassembled WGS sequence"/>
</dbReference>
<evidence type="ECO:0000313" key="3">
    <source>
        <dbReference type="Proteomes" id="UP000708208"/>
    </source>
</evidence>